<name>A0AAW8R4W0_9ALTE</name>
<evidence type="ECO:0000313" key="2">
    <source>
        <dbReference type="Proteomes" id="UP001249020"/>
    </source>
</evidence>
<dbReference type="EMBL" id="JAVRIE010000004">
    <property type="protein sequence ID" value="MDT0583090.1"/>
    <property type="molecule type" value="Genomic_DNA"/>
</dbReference>
<dbReference type="AlphaFoldDB" id="A0AAW8R4W0"/>
<keyword evidence="2" id="KW-1185">Reference proteome</keyword>
<protein>
    <recommendedName>
        <fullName evidence="3">Prephenate dehydrogenase</fullName>
    </recommendedName>
</protein>
<accession>A0AAW8R4W0</accession>
<dbReference type="Proteomes" id="UP001249020">
    <property type="component" value="Unassembled WGS sequence"/>
</dbReference>
<organism evidence="1 2">
    <name type="scientific">Brumicola blandensis</name>
    <dbReference type="NCBI Taxonomy" id="3075611"/>
    <lineage>
        <taxon>Bacteria</taxon>
        <taxon>Pseudomonadati</taxon>
        <taxon>Pseudomonadota</taxon>
        <taxon>Gammaproteobacteria</taxon>
        <taxon>Alteromonadales</taxon>
        <taxon>Alteromonadaceae</taxon>
        <taxon>Brumicola</taxon>
    </lineage>
</organism>
<proteinExistence type="predicted"/>
<dbReference type="RefSeq" id="WP_311361864.1">
    <property type="nucleotide sequence ID" value="NZ_JAVRIE010000004.1"/>
</dbReference>
<evidence type="ECO:0008006" key="3">
    <source>
        <dbReference type="Google" id="ProtNLM"/>
    </source>
</evidence>
<sequence>MEEVINKLKENLQIIYRKALDADKQLDTLNKDGKGKFTVIFGDDSEFSSRSKRFIPYVEELAIEITALESEKSNHTELLPRIVKKIQTLLVTLEKFKSTI</sequence>
<gene>
    <name evidence="1" type="ORF">RM544_11120</name>
</gene>
<reference evidence="1 2" key="1">
    <citation type="submission" date="2023-09" db="EMBL/GenBank/DDBJ databases">
        <authorList>
            <person name="Rey-Velasco X."/>
        </authorList>
    </citation>
    <scope>NUCLEOTIDE SEQUENCE [LARGE SCALE GENOMIC DNA]</scope>
    <source>
        <strain evidence="1 2">W409</strain>
    </source>
</reference>
<evidence type="ECO:0000313" key="1">
    <source>
        <dbReference type="EMBL" id="MDT0583090.1"/>
    </source>
</evidence>
<comment type="caution">
    <text evidence="1">The sequence shown here is derived from an EMBL/GenBank/DDBJ whole genome shotgun (WGS) entry which is preliminary data.</text>
</comment>